<evidence type="ECO:0000313" key="2">
    <source>
        <dbReference type="Proteomes" id="UP000176339"/>
    </source>
</evidence>
<dbReference type="Proteomes" id="UP000176339">
    <property type="component" value="Unassembled WGS sequence"/>
</dbReference>
<dbReference type="EMBL" id="MFEN01000038">
    <property type="protein sequence ID" value="OGE83731.1"/>
    <property type="molecule type" value="Genomic_DNA"/>
</dbReference>
<comment type="caution">
    <text evidence="1">The sequence shown here is derived from an EMBL/GenBank/DDBJ whole genome shotgun (WGS) entry which is preliminary data.</text>
</comment>
<sequence length="67" mass="7461">MAPAPKEALILDQTRPPTSRVVKCPGCPLELSENDMAAQRAHMDTQHPEIVAKRLAEVERLRGWAND</sequence>
<evidence type="ECO:0008006" key="3">
    <source>
        <dbReference type="Google" id="ProtNLM"/>
    </source>
</evidence>
<proteinExistence type="predicted"/>
<gene>
    <name evidence="1" type="ORF">A2846_04435</name>
</gene>
<accession>A0A1F5P1G1</accession>
<dbReference type="AlphaFoldDB" id="A0A1F5P1G1"/>
<protein>
    <recommendedName>
        <fullName evidence="3">DUF1059 domain-containing protein</fullName>
    </recommendedName>
</protein>
<name>A0A1F5P1G1_9BACT</name>
<evidence type="ECO:0000313" key="1">
    <source>
        <dbReference type="EMBL" id="OGE83731.1"/>
    </source>
</evidence>
<organism evidence="1 2">
    <name type="scientific">Candidatus Doudnabacteria bacterium RIFCSPHIGHO2_01_FULL_49_9</name>
    <dbReference type="NCBI Taxonomy" id="1817827"/>
    <lineage>
        <taxon>Bacteria</taxon>
        <taxon>Candidatus Doudnaibacteriota</taxon>
    </lineage>
</organism>
<reference evidence="1 2" key="1">
    <citation type="journal article" date="2016" name="Nat. Commun.">
        <title>Thousands of microbial genomes shed light on interconnected biogeochemical processes in an aquifer system.</title>
        <authorList>
            <person name="Anantharaman K."/>
            <person name="Brown C.T."/>
            <person name="Hug L.A."/>
            <person name="Sharon I."/>
            <person name="Castelle C.J."/>
            <person name="Probst A.J."/>
            <person name="Thomas B.C."/>
            <person name="Singh A."/>
            <person name="Wilkins M.J."/>
            <person name="Karaoz U."/>
            <person name="Brodie E.L."/>
            <person name="Williams K.H."/>
            <person name="Hubbard S.S."/>
            <person name="Banfield J.F."/>
        </authorList>
    </citation>
    <scope>NUCLEOTIDE SEQUENCE [LARGE SCALE GENOMIC DNA]</scope>
</reference>